<dbReference type="InterPro" id="IPR011009">
    <property type="entry name" value="Kinase-like_dom_sf"/>
</dbReference>
<feature type="domain" description="Aminoglycoside phosphotransferase" evidence="7">
    <location>
        <begin position="7"/>
        <end position="220"/>
    </location>
</feature>
<evidence type="ECO:0000256" key="6">
    <source>
        <dbReference type="ARBA" id="ARBA00031849"/>
    </source>
</evidence>
<name>A0A7R8ARJ5_9EURO</name>
<dbReference type="AlphaFoldDB" id="A0A7R8ARJ5"/>
<dbReference type="Pfam" id="PF01636">
    <property type="entry name" value="APH"/>
    <property type="match status" value="1"/>
</dbReference>
<dbReference type="SUPFAM" id="SSF56112">
    <property type="entry name" value="Protein kinase-like (PK-like)"/>
    <property type="match status" value="1"/>
</dbReference>
<evidence type="ECO:0000256" key="2">
    <source>
        <dbReference type="ARBA" id="ARBA00005543"/>
    </source>
</evidence>
<protein>
    <recommendedName>
        <fullName evidence="3">Altered inheritance of mitochondria protein 9, mitochondrial</fullName>
    </recommendedName>
    <alternativeName>
        <fullName evidence="6">Found in mitochondrial proteome protein 29</fullName>
    </alternativeName>
</protein>
<dbReference type="GeneID" id="64976685"/>
<evidence type="ECO:0000256" key="3">
    <source>
        <dbReference type="ARBA" id="ARBA00016197"/>
    </source>
</evidence>
<dbReference type="InterPro" id="IPR051035">
    <property type="entry name" value="Mito_inheritance_9"/>
</dbReference>
<keyword evidence="5" id="KW-0496">Mitochondrion</keyword>
<dbReference type="KEGG" id="apuu:APUU_51391S"/>
<dbReference type="PANTHER" id="PTHR36091:SF1">
    <property type="entry name" value="ALTERED INHERITANCE OF MITOCHONDRIA PROTEIN 9, MITOCHONDRIAL"/>
    <property type="match status" value="1"/>
</dbReference>
<accession>A0A7R8ARJ5</accession>
<dbReference type="Proteomes" id="UP000654913">
    <property type="component" value="Chromosome 5"/>
</dbReference>
<keyword evidence="4" id="KW-0809">Transit peptide</keyword>
<dbReference type="GO" id="GO:0005739">
    <property type="term" value="C:mitochondrion"/>
    <property type="evidence" value="ECO:0007669"/>
    <property type="project" value="UniProtKB-SubCell"/>
</dbReference>
<evidence type="ECO:0000313" key="9">
    <source>
        <dbReference type="Proteomes" id="UP000654913"/>
    </source>
</evidence>
<reference evidence="8" key="1">
    <citation type="submission" date="2021-01" db="EMBL/GenBank/DDBJ databases">
        <authorList>
            <consortium name="Aspergillus puulaauensis MK2 genome sequencing consortium"/>
            <person name="Kazuki M."/>
            <person name="Futagami T."/>
        </authorList>
    </citation>
    <scope>NUCLEOTIDE SEQUENCE</scope>
    <source>
        <strain evidence="8">MK2</strain>
    </source>
</reference>
<keyword evidence="9" id="KW-1185">Reference proteome</keyword>
<dbReference type="EMBL" id="AP024447">
    <property type="protein sequence ID" value="BCS26680.1"/>
    <property type="molecule type" value="Genomic_DNA"/>
</dbReference>
<proteinExistence type="inferred from homology"/>
<evidence type="ECO:0000313" key="8">
    <source>
        <dbReference type="EMBL" id="BCS26680.1"/>
    </source>
</evidence>
<comment type="similarity">
    <text evidence="2">Belongs to the AIM9 family.</text>
</comment>
<dbReference type="PANTHER" id="PTHR36091">
    <property type="entry name" value="ALTERED INHERITANCE OF MITOCHONDRIA PROTEIN 9, MITOCHONDRIAL"/>
    <property type="match status" value="1"/>
</dbReference>
<gene>
    <name evidence="8" type="ORF">APUU_51391S</name>
</gene>
<evidence type="ECO:0000256" key="5">
    <source>
        <dbReference type="ARBA" id="ARBA00023128"/>
    </source>
</evidence>
<sequence>MDDGKVVIAKLPNPNAGRPHFATASEVATMDFLRDVMNVPIPKVIAWGSRASESPVQADYILMERQTGVTLSDVWDNLKGKQKVQILDQVVDIERRLASVQFTKFGALYYKEDLPEGSDSSSPLYRDSTGAEREIATAKAGLRYPLMPEGLFYGPRQYQPTLVKKLSPLEGYIEVASHVLPENNTTHVSVLWHGDLHSQNIFVDPEDPARIVGIIDWQSVSACPLFMQVGRPAFLDYNGPVPDDLGKVPLPSNFDSMKQDEQRRAKALHQAQSLHNLYLVRCLQRNKTAFQAIQDQISLRHQVSVIPGLVLMDYEPLLSNPLRDVQKEWASIVGMTADGSPVTPFPLQFSEEEIRRQEQDGELWAQGVELMDAFVSDTGSFKHWDGRASDVDYEQSRRELDEGVQRFLDREARNEEERRGWLEALPFVD</sequence>
<organism evidence="8 9">
    <name type="scientific">Aspergillus puulaauensis</name>
    <dbReference type="NCBI Taxonomy" id="1220207"/>
    <lineage>
        <taxon>Eukaryota</taxon>
        <taxon>Fungi</taxon>
        <taxon>Dikarya</taxon>
        <taxon>Ascomycota</taxon>
        <taxon>Pezizomycotina</taxon>
        <taxon>Eurotiomycetes</taxon>
        <taxon>Eurotiomycetidae</taxon>
        <taxon>Eurotiales</taxon>
        <taxon>Aspergillaceae</taxon>
        <taxon>Aspergillus</taxon>
    </lineage>
</organism>
<evidence type="ECO:0000259" key="7">
    <source>
        <dbReference type="Pfam" id="PF01636"/>
    </source>
</evidence>
<reference evidence="8" key="2">
    <citation type="submission" date="2021-02" db="EMBL/GenBank/DDBJ databases">
        <title>Aspergillus puulaauensis MK2 genome sequence.</title>
        <authorList>
            <person name="Futagami T."/>
            <person name="Mori K."/>
            <person name="Kadooka C."/>
            <person name="Tanaka T."/>
        </authorList>
    </citation>
    <scope>NUCLEOTIDE SEQUENCE</scope>
    <source>
        <strain evidence="8">MK2</strain>
    </source>
</reference>
<evidence type="ECO:0000256" key="4">
    <source>
        <dbReference type="ARBA" id="ARBA00022946"/>
    </source>
</evidence>
<dbReference type="RefSeq" id="XP_041558874.1">
    <property type="nucleotide sequence ID" value="XM_041706494.1"/>
</dbReference>
<evidence type="ECO:0000256" key="1">
    <source>
        <dbReference type="ARBA" id="ARBA00004173"/>
    </source>
</evidence>
<dbReference type="InterPro" id="IPR002575">
    <property type="entry name" value="Aminoglycoside_PTrfase"/>
</dbReference>
<dbReference type="Gene3D" id="3.90.1200.10">
    <property type="match status" value="1"/>
</dbReference>
<dbReference type="OrthoDB" id="2906425at2759"/>
<comment type="subcellular location">
    <subcellularLocation>
        <location evidence="1">Mitochondrion</location>
    </subcellularLocation>
</comment>